<dbReference type="GO" id="GO:0032259">
    <property type="term" value="P:methylation"/>
    <property type="evidence" value="ECO:0007669"/>
    <property type="project" value="UniProtKB-KW"/>
</dbReference>
<dbReference type="SUPFAM" id="SSF53335">
    <property type="entry name" value="S-adenosyl-L-methionine-dependent methyltransferases"/>
    <property type="match status" value="1"/>
</dbReference>
<comment type="caution">
    <text evidence="2">The sequence shown here is derived from an EMBL/GenBank/DDBJ whole genome shotgun (WGS) entry which is preliminary data.</text>
</comment>
<dbReference type="CDD" id="cd02440">
    <property type="entry name" value="AdoMet_MTases"/>
    <property type="match status" value="1"/>
</dbReference>
<protein>
    <submittedName>
        <fullName evidence="2">Methyltransferase domain-containing protein</fullName>
    </submittedName>
</protein>
<reference evidence="2 3" key="1">
    <citation type="submission" date="2019-07" db="EMBL/GenBank/DDBJ databases">
        <title>Reinekea sp. strain SSH23 genome sequencing and assembly.</title>
        <authorList>
            <person name="Kim I."/>
        </authorList>
    </citation>
    <scope>NUCLEOTIDE SEQUENCE [LARGE SCALE GENOMIC DNA]</scope>
    <source>
        <strain evidence="2 3">SSH23</strain>
    </source>
</reference>
<dbReference type="OrthoDB" id="4697647at2"/>
<dbReference type="AlphaFoldDB" id="A0A5C8Z582"/>
<accession>A0A5C8Z582</accession>
<evidence type="ECO:0000259" key="1">
    <source>
        <dbReference type="Pfam" id="PF08241"/>
    </source>
</evidence>
<evidence type="ECO:0000313" key="3">
    <source>
        <dbReference type="Proteomes" id="UP000321764"/>
    </source>
</evidence>
<dbReference type="Gene3D" id="3.40.50.150">
    <property type="entry name" value="Vaccinia Virus protein VP39"/>
    <property type="match status" value="1"/>
</dbReference>
<organism evidence="2 3">
    <name type="scientific">Reinekea thalattae</name>
    <dbReference type="NCBI Taxonomy" id="2593301"/>
    <lineage>
        <taxon>Bacteria</taxon>
        <taxon>Pseudomonadati</taxon>
        <taxon>Pseudomonadota</taxon>
        <taxon>Gammaproteobacteria</taxon>
        <taxon>Oceanospirillales</taxon>
        <taxon>Saccharospirillaceae</taxon>
        <taxon>Reinekea</taxon>
    </lineage>
</organism>
<keyword evidence="2" id="KW-0808">Transferase</keyword>
<dbReference type="PANTHER" id="PTHR43861">
    <property type="entry name" value="TRANS-ACONITATE 2-METHYLTRANSFERASE-RELATED"/>
    <property type="match status" value="1"/>
</dbReference>
<name>A0A5C8Z582_9GAMM</name>
<keyword evidence="3" id="KW-1185">Reference proteome</keyword>
<keyword evidence="2" id="KW-0489">Methyltransferase</keyword>
<dbReference type="Pfam" id="PF08241">
    <property type="entry name" value="Methyltransf_11"/>
    <property type="match status" value="1"/>
</dbReference>
<dbReference type="InterPro" id="IPR013216">
    <property type="entry name" value="Methyltransf_11"/>
</dbReference>
<dbReference type="RefSeq" id="WP_147712498.1">
    <property type="nucleotide sequence ID" value="NZ_VKAD01000001.1"/>
</dbReference>
<sequence length="258" mass="29126">MSSVNFDGLFDRFSQQIYQSRKGRLRMQLIDALYRRYLPLTSLNEADVLDAAGGLGQMSAWFLSQGSRVNYFDVSEEMVQAVTEQFAQAITTDRLLVSCQSITQLETKNAFDLVNAHAVLEWLEQPYDALARLQAAVKPGGYLCLMVYNKHMLMLRHLMRGTMARAMAGEIAGDRKGLTPISPLDPNEVAATLRQSGFEVISQAGLRTFSDLAEKTVIDWYDESDVFESELRLCESRPYCDIGRYVLIIARKADSREK</sequence>
<dbReference type="InterPro" id="IPR029063">
    <property type="entry name" value="SAM-dependent_MTases_sf"/>
</dbReference>
<feature type="domain" description="Methyltransferase type 11" evidence="1">
    <location>
        <begin position="49"/>
        <end position="144"/>
    </location>
</feature>
<dbReference type="EMBL" id="VKAD01000001">
    <property type="protein sequence ID" value="TXR53275.1"/>
    <property type="molecule type" value="Genomic_DNA"/>
</dbReference>
<dbReference type="GO" id="GO:0008757">
    <property type="term" value="F:S-adenosylmethionine-dependent methyltransferase activity"/>
    <property type="evidence" value="ECO:0007669"/>
    <property type="project" value="InterPro"/>
</dbReference>
<evidence type="ECO:0000313" key="2">
    <source>
        <dbReference type="EMBL" id="TXR53275.1"/>
    </source>
</evidence>
<gene>
    <name evidence="2" type="ORF">FME95_01500</name>
</gene>
<proteinExistence type="predicted"/>
<dbReference type="Proteomes" id="UP000321764">
    <property type="component" value="Unassembled WGS sequence"/>
</dbReference>